<dbReference type="GO" id="GO:0016491">
    <property type="term" value="F:oxidoreductase activity"/>
    <property type="evidence" value="ECO:0007669"/>
    <property type="project" value="InterPro"/>
</dbReference>
<dbReference type="PRINTS" id="PR00420">
    <property type="entry name" value="RNGMNOXGNASE"/>
</dbReference>
<gene>
    <name evidence="2" type="ORF">JZY06_07220</name>
</gene>
<name>A0A939E0W3_9CORY</name>
<dbReference type="Proteomes" id="UP000664332">
    <property type="component" value="Unassembled WGS sequence"/>
</dbReference>
<accession>A0A939E0W3</accession>
<dbReference type="InterPro" id="IPR036188">
    <property type="entry name" value="FAD/NAD-bd_sf"/>
</dbReference>
<keyword evidence="3" id="KW-1185">Reference proteome</keyword>
<protein>
    <submittedName>
        <fullName evidence="2">FAD-dependent oxidoreductase</fullName>
    </submittedName>
</protein>
<dbReference type="EMBL" id="JAFLEQ010000012">
    <property type="protein sequence ID" value="MBN9644400.1"/>
    <property type="molecule type" value="Genomic_DNA"/>
</dbReference>
<proteinExistence type="predicted"/>
<dbReference type="PANTHER" id="PTHR42841">
    <property type="entry name" value="AMINE OXIDASE"/>
    <property type="match status" value="1"/>
</dbReference>
<comment type="caution">
    <text evidence="2">The sequence shown here is derived from an EMBL/GenBank/DDBJ whole genome shotgun (WGS) entry which is preliminary data.</text>
</comment>
<dbReference type="Pfam" id="PF01593">
    <property type="entry name" value="Amino_oxidase"/>
    <property type="match status" value="1"/>
</dbReference>
<evidence type="ECO:0000313" key="3">
    <source>
        <dbReference type="Proteomes" id="UP000664332"/>
    </source>
</evidence>
<dbReference type="AlphaFoldDB" id="A0A939E0W3"/>
<dbReference type="Gene3D" id="3.50.50.60">
    <property type="entry name" value="FAD/NAD(P)-binding domain"/>
    <property type="match status" value="2"/>
</dbReference>
<dbReference type="InterPro" id="IPR002937">
    <property type="entry name" value="Amino_oxidase"/>
</dbReference>
<dbReference type="SUPFAM" id="SSF51905">
    <property type="entry name" value="FAD/NAD(P)-binding domain"/>
    <property type="match status" value="1"/>
</dbReference>
<sequence length="429" mass="45339">MEADVIIIGAGAAGLRAAGILAADGLSVTVVEKDPQIGGRQKTRLIDGFVVDEGFHVFNPQYPEAEKALDYAALDLHYYDTGACFRVPGKKQGQPPRLVSLASPLHHPQRLTSLFSSGLVDPPSVAACIKWFDPQLASTRTYSFPTGNPDCTLEEGLDKAGLTGPMRRVFDTFFSALFTDWSAQTSNEFARVMGWLFLAGRAAIPGRGIAAIPAYLACQATSAGAQVLTGTEVVAVNRDETTPSVTLADGRTMTAKVVVVACDPDGAAGLMGTTPVPMNGLSTWWFAVDGQPHPSKQPMIDTTRSGPLSSTVVMSNINPALAPPGTSLIQATAAWGRSTDPAEVAEHEVRRHVADILGVDTRGWDLLARDDLPHALVFQQPGRPARTPTVDGGVSVCGDWCHSASFNGALLSAEQTAAAVVDHIFGRAR</sequence>
<organism evidence="2 3">
    <name type="scientific">Corynebacterium mendelii</name>
    <dbReference type="NCBI Taxonomy" id="2765362"/>
    <lineage>
        <taxon>Bacteria</taxon>
        <taxon>Bacillati</taxon>
        <taxon>Actinomycetota</taxon>
        <taxon>Actinomycetes</taxon>
        <taxon>Mycobacteriales</taxon>
        <taxon>Corynebacteriaceae</taxon>
        <taxon>Corynebacterium</taxon>
    </lineage>
</organism>
<evidence type="ECO:0000259" key="1">
    <source>
        <dbReference type="Pfam" id="PF01593"/>
    </source>
</evidence>
<evidence type="ECO:0000313" key="2">
    <source>
        <dbReference type="EMBL" id="MBN9644400.1"/>
    </source>
</evidence>
<feature type="domain" description="Amine oxidase" evidence="1">
    <location>
        <begin position="13"/>
        <end position="420"/>
    </location>
</feature>
<dbReference type="RefSeq" id="WP_207278889.1">
    <property type="nucleotide sequence ID" value="NZ_JAFLEQ010000012.1"/>
</dbReference>
<reference evidence="2" key="1">
    <citation type="submission" date="2021-03" db="EMBL/GenBank/DDBJ databases">
        <authorList>
            <person name="Sun Q."/>
        </authorList>
    </citation>
    <scope>NUCLEOTIDE SEQUENCE</scope>
    <source>
        <strain evidence="2">CCM 8862</strain>
    </source>
</reference>